<name>A0A5A7NU85_9MICC</name>
<dbReference type="Gene3D" id="1.10.3630.10">
    <property type="entry name" value="yeast vps74-n-term truncation variant domain like"/>
    <property type="match status" value="1"/>
</dbReference>
<dbReference type="Proteomes" id="UP000325307">
    <property type="component" value="Unassembled WGS sequence"/>
</dbReference>
<dbReference type="Pfam" id="PF05719">
    <property type="entry name" value="GPP34"/>
    <property type="match status" value="1"/>
</dbReference>
<keyword evidence="4" id="KW-0472">Membrane</keyword>
<comment type="caution">
    <text evidence="5">The sequence shown here is derived from an EMBL/GenBank/DDBJ whole genome shotgun (WGS) entry which is preliminary data.</text>
</comment>
<evidence type="ECO:0000256" key="4">
    <source>
        <dbReference type="ARBA" id="ARBA00023136"/>
    </source>
</evidence>
<evidence type="ECO:0008006" key="7">
    <source>
        <dbReference type="Google" id="ProtNLM"/>
    </source>
</evidence>
<dbReference type="EMBL" id="BKDJ01000018">
    <property type="protein sequence ID" value="GER24206.1"/>
    <property type="molecule type" value="Genomic_DNA"/>
</dbReference>
<reference evidence="5 6" key="1">
    <citation type="submission" date="2019-09" db="EMBL/GenBank/DDBJ databases">
        <title>Arthrobacter zafarii sp. nov., a moderately thermotolerant and halotolerant actinobacterium isolated from Cholistan desert soil of Pakistan.</title>
        <authorList>
            <person name="Amin A."/>
            <person name="Ahmed I."/>
            <person name="Khalid N."/>
            <person name="Schumann P."/>
            <person name="Busse H.J."/>
            <person name="Khan I.U."/>
            <person name="Li S."/>
            <person name="Li W.J."/>
        </authorList>
    </citation>
    <scope>NUCLEOTIDE SEQUENCE [LARGE SCALE GENOMIC DNA]</scope>
    <source>
        <strain evidence="5 6">NCCP-1664</strain>
    </source>
</reference>
<proteinExistence type="predicted"/>
<dbReference type="InterPro" id="IPR038261">
    <property type="entry name" value="GPP34-like_sf"/>
</dbReference>
<sequence length="206" mass="22215">MTDSQLHLVHSFALLGLRRDGRLAVSAAAFDCGLAGALLAELNAAGRIGLKDGRVVVLDGSPLGAALPDRALERIKAEGKPRYPVWWVLRLGSVGLREAVLRELVQQGEVRAEEVRVLGIFPSERFPEADPAPERRLRTRLLAVLDGTADPAPGDATLVALCRAAGLLHRELDATPQERVTELAVGNWATVAVHRAIEELSYVWVG</sequence>
<dbReference type="GO" id="GO:0005737">
    <property type="term" value="C:cytoplasm"/>
    <property type="evidence" value="ECO:0007669"/>
    <property type="project" value="UniProtKB-ARBA"/>
</dbReference>
<dbReference type="InterPro" id="IPR008628">
    <property type="entry name" value="GPP34-like"/>
</dbReference>
<organism evidence="5 6">
    <name type="scientific">Zafaria cholistanensis</name>
    <dbReference type="NCBI Taxonomy" id="1682741"/>
    <lineage>
        <taxon>Bacteria</taxon>
        <taxon>Bacillati</taxon>
        <taxon>Actinomycetota</taxon>
        <taxon>Actinomycetes</taxon>
        <taxon>Micrococcales</taxon>
        <taxon>Micrococcaceae</taxon>
        <taxon>Zafaria</taxon>
    </lineage>
</organism>
<keyword evidence="2" id="KW-0333">Golgi apparatus</keyword>
<protein>
    <recommendedName>
        <fullName evidence="7">GPP34 family phosphoprotein</fullName>
    </recommendedName>
</protein>
<evidence type="ECO:0000256" key="1">
    <source>
        <dbReference type="ARBA" id="ARBA00004255"/>
    </source>
</evidence>
<dbReference type="OrthoDB" id="4962633at2"/>
<evidence type="ECO:0000313" key="5">
    <source>
        <dbReference type="EMBL" id="GER24206.1"/>
    </source>
</evidence>
<keyword evidence="3" id="KW-0446">Lipid-binding</keyword>
<dbReference type="GO" id="GO:0012505">
    <property type="term" value="C:endomembrane system"/>
    <property type="evidence" value="ECO:0007669"/>
    <property type="project" value="UniProtKB-ARBA"/>
</dbReference>
<evidence type="ECO:0000313" key="6">
    <source>
        <dbReference type="Proteomes" id="UP000325307"/>
    </source>
</evidence>
<accession>A0A5A7NU85</accession>
<dbReference type="RefSeq" id="WP_149957800.1">
    <property type="nucleotide sequence ID" value="NZ_BKDJ01000018.1"/>
</dbReference>
<keyword evidence="6" id="KW-1185">Reference proteome</keyword>
<gene>
    <name evidence="5" type="ORF">NCCP1664_27010</name>
</gene>
<dbReference type="GO" id="GO:0070273">
    <property type="term" value="F:phosphatidylinositol-4-phosphate binding"/>
    <property type="evidence" value="ECO:0007669"/>
    <property type="project" value="InterPro"/>
</dbReference>
<evidence type="ECO:0000256" key="2">
    <source>
        <dbReference type="ARBA" id="ARBA00023034"/>
    </source>
</evidence>
<dbReference type="AlphaFoldDB" id="A0A5A7NU85"/>
<comment type="subcellular location">
    <subcellularLocation>
        <location evidence="1">Golgi apparatus membrane</location>
        <topology evidence="1">Peripheral membrane protein</topology>
        <orientation evidence="1">Cytoplasmic side</orientation>
    </subcellularLocation>
</comment>
<evidence type="ECO:0000256" key="3">
    <source>
        <dbReference type="ARBA" id="ARBA00023121"/>
    </source>
</evidence>